<dbReference type="Pfam" id="PF00561">
    <property type="entry name" value="Abhydrolase_1"/>
    <property type="match status" value="1"/>
</dbReference>
<dbReference type="SUPFAM" id="SSF53474">
    <property type="entry name" value="alpha/beta-Hydrolases"/>
    <property type="match status" value="1"/>
</dbReference>
<dbReference type="InterPro" id="IPR050266">
    <property type="entry name" value="AB_hydrolase_sf"/>
</dbReference>
<dbReference type="RefSeq" id="WP_000566726.1">
    <property type="nucleotide sequence ID" value="NZ_JAAGVX010000006.1"/>
</dbReference>
<feature type="domain" description="AB hydrolase-1" evidence="2">
    <location>
        <begin position="19"/>
        <end position="243"/>
    </location>
</feature>
<evidence type="ECO:0000256" key="1">
    <source>
        <dbReference type="ARBA" id="ARBA00022801"/>
    </source>
</evidence>
<keyword evidence="1 3" id="KW-0378">Hydrolase</keyword>
<dbReference type="PRINTS" id="PR00111">
    <property type="entry name" value="ABHYDROLASE"/>
</dbReference>
<dbReference type="Gene3D" id="3.40.50.1820">
    <property type="entry name" value="alpha/beta hydrolase"/>
    <property type="match status" value="1"/>
</dbReference>
<proteinExistence type="predicted"/>
<evidence type="ECO:0000259" key="2">
    <source>
        <dbReference type="Pfam" id="PF00561"/>
    </source>
</evidence>
<accession>A0A6B3LJP3</accession>
<dbReference type="InterPro" id="IPR000073">
    <property type="entry name" value="AB_hydrolase_1"/>
</dbReference>
<organism evidence="3">
    <name type="scientific">Vibrio cholerae</name>
    <dbReference type="NCBI Taxonomy" id="666"/>
    <lineage>
        <taxon>Bacteria</taxon>
        <taxon>Pseudomonadati</taxon>
        <taxon>Pseudomonadota</taxon>
        <taxon>Gammaproteobacteria</taxon>
        <taxon>Vibrionales</taxon>
        <taxon>Vibrionaceae</taxon>
        <taxon>Vibrio</taxon>
    </lineage>
</organism>
<dbReference type="GO" id="GO:0016020">
    <property type="term" value="C:membrane"/>
    <property type="evidence" value="ECO:0007669"/>
    <property type="project" value="TreeGrafter"/>
</dbReference>
<dbReference type="PANTHER" id="PTHR43798:SF31">
    <property type="entry name" value="AB HYDROLASE SUPERFAMILY PROTEIN YCLE"/>
    <property type="match status" value="1"/>
</dbReference>
<evidence type="ECO:0000313" key="3">
    <source>
        <dbReference type="EMBL" id="NEM94326.1"/>
    </source>
</evidence>
<dbReference type="PANTHER" id="PTHR43798">
    <property type="entry name" value="MONOACYLGLYCEROL LIPASE"/>
    <property type="match status" value="1"/>
</dbReference>
<name>A0A6B3LJP3_VIBCL</name>
<dbReference type="AlphaFoldDB" id="A0A6B3LJP3"/>
<protein>
    <submittedName>
        <fullName evidence="3">Alpha/beta hydrolase</fullName>
    </submittedName>
</protein>
<reference evidence="3" key="1">
    <citation type="submission" date="2020-02" db="EMBL/GenBank/DDBJ databases">
        <title>Genome Announcements.</title>
        <authorList>
            <person name="Abdulabbas H.T."/>
            <person name="Bunyan I.A."/>
            <person name="Abdul-Lateef L.A."/>
        </authorList>
    </citation>
    <scope>NUCLEOTIDE SEQUENCE</scope>
    <source>
        <strain evidence="3">NAG1</strain>
    </source>
</reference>
<gene>
    <name evidence="3" type="ORF">G3T61_08965</name>
</gene>
<dbReference type="GO" id="GO:0016787">
    <property type="term" value="F:hydrolase activity"/>
    <property type="evidence" value="ECO:0007669"/>
    <property type="project" value="UniProtKB-KW"/>
</dbReference>
<dbReference type="EMBL" id="JAAGVX010000006">
    <property type="protein sequence ID" value="NEM94326.1"/>
    <property type="molecule type" value="Genomic_DNA"/>
</dbReference>
<sequence length="256" mass="29984">MIDNIYYYDSDPDNFTGKPVILFLHGFFMNHKMFDHQIKYFSERFRIIAPDFKCFGKSASKLEQNRFNEWVDDIIRLLNTLQVESYYVVGMSMGGYVAQRLCVEDKHRILKAVFISTQADKDNPETIEQYLTLVNNWGDFSLRENIISSLKESFFGKCSKESEYWEELWIGYDDRILSSAMKSMISRDDFISQLKNIKCPVLILHGDKDQGIPVSSARKMHKELINSKLRLIIDGRHAINITHHEIVNAEIDLFFK</sequence>
<comment type="caution">
    <text evidence="3">The sequence shown here is derived from an EMBL/GenBank/DDBJ whole genome shotgun (WGS) entry which is preliminary data.</text>
</comment>
<dbReference type="InterPro" id="IPR029058">
    <property type="entry name" value="AB_hydrolase_fold"/>
</dbReference>